<gene>
    <name evidence="1" type="ORF">Tci_315779</name>
</gene>
<dbReference type="EMBL" id="BKCJ010108300">
    <property type="protein sequence ID" value="GEX43804.1"/>
    <property type="molecule type" value="Genomic_DNA"/>
</dbReference>
<dbReference type="AlphaFoldDB" id="A0A699H597"/>
<evidence type="ECO:0000313" key="1">
    <source>
        <dbReference type="EMBL" id="GEX43804.1"/>
    </source>
</evidence>
<accession>A0A699H597</accession>
<protein>
    <submittedName>
        <fullName evidence="1">Uncharacterized protein</fullName>
    </submittedName>
</protein>
<comment type="caution">
    <text evidence="1">The sequence shown here is derived from an EMBL/GenBank/DDBJ whole genome shotgun (WGS) entry which is preliminary data.</text>
</comment>
<proteinExistence type="predicted"/>
<organism evidence="1">
    <name type="scientific">Tanacetum cinerariifolium</name>
    <name type="common">Dalmatian daisy</name>
    <name type="synonym">Chrysanthemum cinerariifolium</name>
    <dbReference type="NCBI Taxonomy" id="118510"/>
    <lineage>
        <taxon>Eukaryota</taxon>
        <taxon>Viridiplantae</taxon>
        <taxon>Streptophyta</taxon>
        <taxon>Embryophyta</taxon>
        <taxon>Tracheophyta</taxon>
        <taxon>Spermatophyta</taxon>
        <taxon>Magnoliopsida</taxon>
        <taxon>eudicotyledons</taxon>
        <taxon>Gunneridae</taxon>
        <taxon>Pentapetalae</taxon>
        <taxon>asterids</taxon>
        <taxon>campanulids</taxon>
        <taxon>Asterales</taxon>
        <taxon>Asteraceae</taxon>
        <taxon>Asteroideae</taxon>
        <taxon>Anthemideae</taxon>
        <taxon>Anthemidinae</taxon>
        <taxon>Tanacetum</taxon>
    </lineage>
</organism>
<sequence>MTEINKKQYIDDVRVMNYLLQAIPNDIYNSVDACNSSKEMRERIKWLIAKEGESLESVYERLTTLVNIMNRNNVRPILVSINTKFLNCLQPKWSKYVTMVHRNQTGDIVSYDQSYDSLVKFKPHIQASKAKRAGTNHDPLALIDHLNASSSKSHASPSYSNSPQPYYVTLPLSVFDYEEYYQGELQEDSQEDKLTTAMMLLARAIT</sequence>
<reference evidence="1" key="1">
    <citation type="journal article" date="2019" name="Sci. Rep.">
        <title>Draft genome of Tanacetum cinerariifolium, the natural source of mosquito coil.</title>
        <authorList>
            <person name="Yamashiro T."/>
            <person name="Shiraishi A."/>
            <person name="Satake H."/>
            <person name="Nakayama K."/>
        </authorList>
    </citation>
    <scope>NUCLEOTIDE SEQUENCE</scope>
</reference>
<name>A0A699H597_TANCI</name>